<proteinExistence type="inferred from homology"/>
<dbReference type="STRING" id="1123357.SAMN02745244_03389"/>
<dbReference type="Pfam" id="PF12821">
    <property type="entry name" value="ThrE_2"/>
    <property type="match status" value="1"/>
</dbReference>
<feature type="transmembrane region" description="Helical" evidence="8">
    <location>
        <begin position="367"/>
        <end position="388"/>
    </location>
</feature>
<feature type="transmembrane region" description="Helical" evidence="8">
    <location>
        <begin position="133"/>
        <end position="151"/>
    </location>
</feature>
<dbReference type="AlphaFoldDB" id="A0A1M6MKS1"/>
<dbReference type="GO" id="GO:0015744">
    <property type="term" value="P:succinate transport"/>
    <property type="evidence" value="ECO:0007669"/>
    <property type="project" value="TreeGrafter"/>
</dbReference>
<dbReference type="InterPro" id="IPR010619">
    <property type="entry name" value="ThrE-like_N"/>
</dbReference>
<feature type="region of interest" description="Disordered" evidence="7">
    <location>
        <begin position="449"/>
        <end position="474"/>
    </location>
</feature>
<feature type="transmembrane region" description="Helical" evidence="8">
    <location>
        <begin position="400"/>
        <end position="420"/>
    </location>
</feature>
<dbReference type="GO" id="GO:0022857">
    <property type="term" value="F:transmembrane transporter activity"/>
    <property type="evidence" value="ECO:0007669"/>
    <property type="project" value="InterPro"/>
</dbReference>
<keyword evidence="5 8" id="KW-0472">Membrane</keyword>
<feature type="transmembrane region" description="Helical" evidence="8">
    <location>
        <begin position="285"/>
        <end position="304"/>
    </location>
</feature>
<evidence type="ECO:0000256" key="6">
    <source>
        <dbReference type="ARBA" id="ARBA00034125"/>
    </source>
</evidence>
<keyword evidence="2" id="KW-1003">Cell membrane</keyword>
<feature type="transmembrane region" description="Helical" evidence="8">
    <location>
        <begin position="338"/>
        <end position="360"/>
    </location>
</feature>
<gene>
    <name evidence="11" type="ORF">SAMN02745244_03389</name>
</gene>
<dbReference type="PANTHER" id="PTHR34390">
    <property type="entry name" value="UPF0442 PROTEIN YJJB-RELATED"/>
    <property type="match status" value="1"/>
</dbReference>
<evidence type="ECO:0000313" key="11">
    <source>
        <dbReference type="EMBL" id="SHJ84068.1"/>
    </source>
</evidence>
<dbReference type="Proteomes" id="UP000184512">
    <property type="component" value="Unassembled WGS sequence"/>
</dbReference>
<dbReference type="EMBL" id="FQZG01000090">
    <property type="protein sequence ID" value="SHJ84068.1"/>
    <property type="molecule type" value="Genomic_DNA"/>
</dbReference>
<evidence type="ECO:0000256" key="5">
    <source>
        <dbReference type="ARBA" id="ARBA00023136"/>
    </source>
</evidence>
<feature type="transmembrane region" description="Helical" evidence="8">
    <location>
        <begin position="250"/>
        <end position="273"/>
    </location>
</feature>
<evidence type="ECO:0000313" key="12">
    <source>
        <dbReference type="Proteomes" id="UP000184512"/>
    </source>
</evidence>
<keyword evidence="12" id="KW-1185">Reference proteome</keyword>
<dbReference type="InterPro" id="IPR050539">
    <property type="entry name" value="ThrE_Dicarb/AminoAcid_Exp"/>
</dbReference>
<reference evidence="11 12" key="1">
    <citation type="submission" date="2016-11" db="EMBL/GenBank/DDBJ databases">
        <authorList>
            <person name="Jaros S."/>
            <person name="Januszkiewicz K."/>
            <person name="Wedrychowicz H."/>
        </authorList>
    </citation>
    <scope>NUCLEOTIDE SEQUENCE [LARGE SCALE GENOMIC DNA]</scope>
    <source>
        <strain evidence="11 12">DSM 12906</strain>
    </source>
</reference>
<evidence type="ECO:0000256" key="3">
    <source>
        <dbReference type="ARBA" id="ARBA00022692"/>
    </source>
</evidence>
<dbReference type="InterPro" id="IPR024528">
    <property type="entry name" value="ThrE_2"/>
</dbReference>
<feature type="domain" description="Threonine/serine exporter-like N-terminal" evidence="9">
    <location>
        <begin position="26"/>
        <end position="268"/>
    </location>
</feature>
<dbReference type="OrthoDB" id="2148488at2"/>
<evidence type="ECO:0000256" key="2">
    <source>
        <dbReference type="ARBA" id="ARBA00022475"/>
    </source>
</evidence>
<dbReference type="GO" id="GO:0005886">
    <property type="term" value="C:plasma membrane"/>
    <property type="evidence" value="ECO:0007669"/>
    <property type="project" value="UniProtKB-SubCell"/>
</dbReference>
<evidence type="ECO:0000256" key="7">
    <source>
        <dbReference type="SAM" id="MobiDB-lite"/>
    </source>
</evidence>
<evidence type="ECO:0000256" key="4">
    <source>
        <dbReference type="ARBA" id="ARBA00022989"/>
    </source>
</evidence>
<evidence type="ECO:0000256" key="8">
    <source>
        <dbReference type="SAM" id="Phobius"/>
    </source>
</evidence>
<evidence type="ECO:0000259" key="9">
    <source>
        <dbReference type="Pfam" id="PF06738"/>
    </source>
</evidence>
<evidence type="ECO:0000259" key="10">
    <source>
        <dbReference type="Pfam" id="PF12821"/>
    </source>
</evidence>
<feature type="domain" description="Threonine/Serine exporter ThrE" evidence="10">
    <location>
        <begin position="294"/>
        <end position="417"/>
    </location>
</feature>
<protein>
    <submittedName>
        <fullName evidence="11">Uncharacterized membrane protein YjjP, DUF1212 family</fullName>
    </submittedName>
</protein>
<keyword evidence="3 8" id="KW-0812">Transmembrane</keyword>
<evidence type="ECO:0000256" key="1">
    <source>
        <dbReference type="ARBA" id="ARBA00004651"/>
    </source>
</evidence>
<dbReference type="PANTHER" id="PTHR34390:SF2">
    <property type="entry name" value="SUCCINATE TRANSPORTER SUBUNIT YJJP-RELATED"/>
    <property type="match status" value="1"/>
</dbReference>
<feature type="transmembrane region" description="Helical" evidence="8">
    <location>
        <begin position="311"/>
        <end position="332"/>
    </location>
</feature>
<organism evidence="11 12">
    <name type="scientific">Tessaracoccus bendigoensis DSM 12906</name>
    <dbReference type="NCBI Taxonomy" id="1123357"/>
    <lineage>
        <taxon>Bacteria</taxon>
        <taxon>Bacillati</taxon>
        <taxon>Actinomycetota</taxon>
        <taxon>Actinomycetes</taxon>
        <taxon>Propionibacteriales</taxon>
        <taxon>Propionibacteriaceae</taxon>
        <taxon>Tessaracoccus</taxon>
    </lineage>
</organism>
<comment type="subcellular location">
    <subcellularLocation>
        <location evidence="1">Cell membrane</location>
        <topology evidence="1">Multi-pass membrane protein</topology>
    </subcellularLocation>
</comment>
<dbReference type="RefSeq" id="WP_073190682.1">
    <property type="nucleotide sequence ID" value="NZ_FQZG01000090.1"/>
</dbReference>
<dbReference type="Pfam" id="PF06738">
    <property type="entry name" value="ThrE"/>
    <property type="match status" value="1"/>
</dbReference>
<accession>A0A1M6MKS1</accession>
<comment type="similarity">
    <text evidence="6">Belongs to the ThrE exporter (TC 2.A.79) family.</text>
</comment>
<name>A0A1M6MKS1_9ACTN</name>
<feature type="transmembrane region" description="Helical" evidence="8">
    <location>
        <begin position="186"/>
        <end position="208"/>
    </location>
</feature>
<sequence>MDSEASSGGIAEAHLEPRELIRLSELVVRAGIDMLSAGTSGLRVRELMRAAASALGLDSFAAQVTFTNIVATVGKDGIYRTQVAEIASPGVDAHRIAQLQELSRELSRSKITPDALEARLDAIERTRPKYPKWLIVLLVAAACASVTVLSGGWWHEVLAVIPAGALGFAVRSTLGRWQVNHLATVLVSAVVSCAAYVGAANLIALVTGEPSSRLAAGFICAAIFLIPGFPIVTGGLDLARIDLGVGIPRLGYAAAVILAITIGVWVVAVPTGISPDPVPEQTGPAALLWVAWIAASFFAVFGWAMMFNSPLAVALASGMIGVLGNVPRLLMLEAGQPVHVATFTACVLMGLACAVVGRLLDMEKIIMTVPTVLVAIPGSSALRTLIYFDQRDVVSAMENGVSTLLVLIAMVAGLACARMLTDPEWAFTRPNPPWVRDLAAMSARRLLRRRSSDGPSAVPTGTDAPSVAPRGMTK</sequence>
<feature type="transmembrane region" description="Helical" evidence="8">
    <location>
        <begin position="214"/>
        <end position="238"/>
    </location>
</feature>
<keyword evidence="4 8" id="KW-1133">Transmembrane helix</keyword>